<dbReference type="EMBL" id="JARTTN020000001">
    <property type="protein sequence ID" value="MEC6057249.1"/>
    <property type="molecule type" value="Genomic_DNA"/>
</dbReference>
<protein>
    <submittedName>
        <fullName evidence="11">Outer membrane lipoprotein SlyB</fullName>
    </submittedName>
    <submittedName>
        <fullName evidence="13">Outer membrane lipoprotein pcp</fullName>
    </submittedName>
</protein>
<keyword evidence="19" id="KW-1185">Reference proteome</keyword>
<dbReference type="EMBL" id="UGKR01000003">
    <property type="protein sequence ID" value="STS91136.1"/>
    <property type="molecule type" value="Genomic_DNA"/>
</dbReference>
<evidence type="ECO:0000259" key="7">
    <source>
        <dbReference type="Pfam" id="PF05433"/>
    </source>
</evidence>
<reference evidence="13 16" key="3">
    <citation type="submission" date="2018-06" db="EMBL/GenBank/DDBJ databases">
        <authorList>
            <consortium name="Pathogen Informatics"/>
            <person name="Doyle S."/>
        </authorList>
    </citation>
    <scope>NUCLEOTIDE SEQUENCE [LARGE SCALE GENOMIC DNA]</scope>
    <source>
        <strain evidence="13 16">NCTC9177</strain>
    </source>
</reference>
<evidence type="ECO:0000313" key="16">
    <source>
        <dbReference type="Proteomes" id="UP000254545"/>
    </source>
</evidence>
<reference evidence="8" key="7">
    <citation type="submission" date="2022-05" db="EMBL/GenBank/DDBJ databases">
        <authorList>
            <person name="Alioto T."/>
            <person name="Alioto T."/>
            <person name="Gomez Garrido J."/>
        </authorList>
    </citation>
    <scope>NUCLEOTIDE SEQUENCE</scope>
    <source>
        <strain evidence="8">0</strain>
    </source>
</reference>
<evidence type="ECO:0000313" key="9">
    <source>
        <dbReference type="EMBL" id="GKJ87830.1"/>
    </source>
</evidence>
<comment type="subcellular location">
    <subcellularLocation>
        <location evidence="1">Cell outer membrane</location>
        <topology evidence="1">Lipid-anchor</topology>
    </subcellularLocation>
</comment>
<dbReference type="RefSeq" id="WP_008804633.1">
    <property type="nucleotide sequence ID" value="NC_011283.1"/>
</dbReference>
<dbReference type="EMBL" id="UKAS01000005">
    <property type="protein sequence ID" value="SXF93239.1"/>
    <property type="molecule type" value="Genomic_DNA"/>
</dbReference>
<feature type="domain" description="Glycine zipper 2TM" evidence="7">
    <location>
        <begin position="62"/>
        <end position="102"/>
    </location>
</feature>
<keyword evidence="4" id="KW-0564">Palmitate</keyword>
<reference evidence="10" key="8">
    <citation type="journal article" date="2023" name="Nat. Commun.">
        <title>Genomic dissection of endemic carbapenem resistance reveals metallo-beta-lactamase dissemination through clonal, plasmid and integron transfer.</title>
        <authorList>
            <person name="Macesic N."/>
            <person name="Hawkey J."/>
            <person name="Vezina B."/>
            <person name="Wisniewski J.A."/>
            <person name="Cottingham H."/>
            <person name="Blakeway L.V."/>
            <person name="Harshegyi T."/>
            <person name="Pragastis K."/>
            <person name="Badoordeen G.Z."/>
            <person name="Dennison A."/>
            <person name="Spelman D.W."/>
            <person name="Jenney A.W.J."/>
            <person name="Peleg A.Y."/>
        </authorList>
    </citation>
    <scope>NUCLEOTIDE SEQUENCE</scope>
    <source>
        <strain evidence="10">CPO071</strain>
    </source>
</reference>
<dbReference type="EMBL" id="PIDP01000560">
    <property type="protein sequence ID" value="PLM93862.1"/>
    <property type="molecule type" value="Genomic_DNA"/>
</dbReference>
<dbReference type="KEGG" id="kpk:A593_24770"/>
<dbReference type="EMBL" id="CAJOXS020000001">
    <property type="protein sequence ID" value="CAH5967437.1"/>
    <property type="molecule type" value="Genomic_DNA"/>
</dbReference>
<name>A0A087FIA8_KLEVA</name>
<reference evidence="11 15" key="2">
    <citation type="submission" date="2018-01" db="EMBL/GenBank/DDBJ databases">
        <title>Genomic study of Klebsiella pneumoniae.</title>
        <authorList>
            <person name="Yang Y."/>
            <person name="Bicalho R."/>
        </authorList>
    </citation>
    <scope>NUCLEOTIDE SEQUENCE [LARGE SCALE GENOMIC DNA]</scope>
    <source>
        <strain evidence="11 15">A8</strain>
    </source>
</reference>
<accession>A0A087FIA8</accession>
<evidence type="ECO:0000313" key="17">
    <source>
        <dbReference type="Proteomes" id="UP000258928"/>
    </source>
</evidence>
<dbReference type="AlphaFoldDB" id="A0A087FIA8"/>
<dbReference type="InterPro" id="IPR008816">
    <property type="entry name" value="Gly_zipper_2TM_dom"/>
</dbReference>
<dbReference type="EMBL" id="BQTA01000002">
    <property type="protein sequence ID" value="GKJ87830.1"/>
    <property type="molecule type" value="Genomic_DNA"/>
</dbReference>
<evidence type="ECO:0000313" key="19">
    <source>
        <dbReference type="Proteomes" id="UP000789617"/>
    </source>
</evidence>
<dbReference type="Proteomes" id="UP000258928">
    <property type="component" value="Unassembled WGS sequence"/>
</dbReference>
<dbReference type="Pfam" id="PF05433">
    <property type="entry name" value="Rick_17kDa_Anti"/>
    <property type="match status" value="1"/>
</dbReference>
<evidence type="ECO:0000256" key="1">
    <source>
        <dbReference type="ARBA" id="ARBA00004459"/>
    </source>
</evidence>
<dbReference type="PANTHER" id="PTHR35603">
    <property type="match status" value="1"/>
</dbReference>
<evidence type="ECO:0000313" key="18">
    <source>
        <dbReference type="Proteomes" id="UP000516181"/>
    </source>
</evidence>
<dbReference type="GO" id="GO:0009279">
    <property type="term" value="C:cell outer membrane"/>
    <property type="evidence" value="ECO:0007669"/>
    <property type="project" value="UniProtKB-SubCell"/>
</dbReference>
<evidence type="ECO:0000313" key="8">
    <source>
        <dbReference type="EMBL" id="CAH5967437.1"/>
    </source>
</evidence>
<feature type="signal peptide" evidence="6">
    <location>
        <begin position="1"/>
        <end position="16"/>
    </location>
</feature>
<dbReference type="KEGG" id="kpe:KPK_2369"/>
<feature type="chain" id="PRO_5015029444" evidence="6">
    <location>
        <begin position="17"/>
        <end position="155"/>
    </location>
</feature>
<keyword evidence="2 6" id="KW-0732">Signal</keyword>
<reference evidence="9" key="6">
    <citation type="journal article" date="2022" name="J. Appl. Microbiol.">
        <title>PCR-based ORF typing of Klebsiella pneumoniae for rapid identification of global clones and transmission events.</title>
        <authorList>
            <person name="Nonogaki R."/>
            <person name="Iijima A."/>
            <person name="Kawamura K."/>
            <person name="Kayama S."/>
            <person name="Sugai M."/>
            <person name="Yagi T."/>
            <person name="Arakawa Y."/>
            <person name="Doi Y."/>
            <person name="Suzuki M."/>
        </authorList>
    </citation>
    <scope>NUCLEOTIDE SEQUENCE</scope>
    <source>
        <strain evidence="9">NUKP-37</strain>
    </source>
</reference>
<reference evidence="14 17" key="4">
    <citation type="submission" date="2018-08" db="EMBL/GenBank/DDBJ databases">
        <authorList>
            <consortium name="Pathogen Informatics"/>
        </authorList>
    </citation>
    <scope>NUCLEOTIDE SEQUENCE [LARGE SCALE GENOMIC DNA]</scope>
    <source>
        <strain evidence="14 17">EuSCAPE_TR218</strain>
    </source>
</reference>
<evidence type="ECO:0000256" key="2">
    <source>
        <dbReference type="ARBA" id="ARBA00022729"/>
    </source>
</evidence>
<gene>
    <name evidence="11" type="primary">slyB</name>
    <name evidence="8" type="ORF">AN2335V1_0592</name>
    <name evidence="11" type="ORF">CWN47_16415</name>
    <name evidence="12" type="ORF">IAP99_11780</name>
    <name evidence="13" type="ORF">NCTC9177_05038</name>
    <name evidence="9" type="ORF">NUKP37_09740</name>
    <name evidence="10" type="ORF">QAB22_012015</name>
    <name evidence="14" type="ORF">SAMEA3729809_01959</name>
</gene>
<dbReference type="EMBL" id="CP060807">
    <property type="protein sequence ID" value="QNP26961.1"/>
    <property type="molecule type" value="Genomic_DNA"/>
</dbReference>
<dbReference type="KEGG" id="kvd:KR75_22710"/>
<reference evidence="12 18" key="5">
    <citation type="submission" date="2020-08" db="EMBL/GenBank/DDBJ databases">
        <title>Complete genome sequence of Klebsiella pneumoniae KP2757.</title>
        <authorList>
            <person name="Zhang X."/>
        </authorList>
    </citation>
    <scope>NUCLEOTIDE SEQUENCE [LARGE SCALE GENOMIC DNA]</scope>
    <source>
        <strain evidence="12 18">KP2757</strain>
    </source>
</reference>
<evidence type="ECO:0000256" key="5">
    <source>
        <dbReference type="ARBA" id="ARBA00023288"/>
    </source>
</evidence>
<evidence type="ECO:0000256" key="6">
    <source>
        <dbReference type="SAM" id="SignalP"/>
    </source>
</evidence>
<dbReference type="PANTHER" id="PTHR35603:SF1">
    <property type="entry name" value="OUTER MEMBRANE LIPOPROTEIN SLYB"/>
    <property type="match status" value="1"/>
</dbReference>
<sequence>MILRVLAVSMIGFTLAGCVSSSGLSGDVYSASEAKQVQSVTYGTIVHTRAVQIQSGDDSNAIGAIGGAVLGGFLGNTIGGGTGRSLATAAGAVAGGVAGQGVQGAMNKTQGVELEIRKDDGNTILVVQKQGSTPFSVGQRVAIAGSGSQVTVSPR</sequence>
<dbReference type="Proteomes" id="UP000516181">
    <property type="component" value="Chromosome"/>
</dbReference>
<accession>A0A0J4YUD6</accession>
<reference evidence="11 15" key="1">
    <citation type="submission" date="2017-11" db="EMBL/GenBank/DDBJ databases">
        <authorList>
            <person name="Han C.G."/>
        </authorList>
    </citation>
    <scope>NUCLEOTIDE SEQUENCE [LARGE SCALE GENOMIC DNA]</scope>
    <source>
        <strain evidence="11 15">A8</strain>
    </source>
</reference>
<keyword evidence="3" id="KW-0472">Membrane</keyword>
<dbReference type="InterPro" id="IPR051407">
    <property type="entry name" value="Bact_OM_lipoprot/Surf_antigen"/>
</dbReference>
<keyword evidence="5 11" id="KW-0449">Lipoprotein</keyword>
<dbReference type="OMA" id="IVVVQKY"/>
<evidence type="ECO:0000313" key="14">
    <source>
        <dbReference type="EMBL" id="SXF93239.1"/>
    </source>
</evidence>
<dbReference type="KEGG" id="kvq:SP68_03425"/>
<organism evidence="11 15">
    <name type="scientific">Klebsiella variicola</name>
    <dbReference type="NCBI Taxonomy" id="244366"/>
    <lineage>
        <taxon>Bacteria</taxon>
        <taxon>Pseudomonadati</taxon>
        <taxon>Pseudomonadota</taxon>
        <taxon>Gammaproteobacteria</taxon>
        <taxon>Enterobacterales</taxon>
        <taxon>Enterobacteriaceae</taxon>
        <taxon>Klebsiella/Raoultella group</taxon>
        <taxon>Klebsiella</taxon>
        <taxon>Klebsiella pneumoniae complex</taxon>
    </lineage>
</organism>
<evidence type="ECO:0000313" key="13">
    <source>
        <dbReference type="EMBL" id="STS91136.1"/>
    </source>
</evidence>
<dbReference type="GeneID" id="93272909"/>
<dbReference type="Proteomes" id="UP000789617">
    <property type="component" value="Unassembled WGS sequence"/>
</dbReference>
<dbReference type="Proteomes" id="UP000234412">
    <property type="component" value="Unassembled WGS sequence"/>
</dbReference>
<proteinExistence type="predicted"/>
<reference evidence="10" key="9">
    <citation type="submission" date="2024-01" db="EMBL/GenBank/DDBJ databases">
        <authorList>
            <person name="Macesic N."/>
        </authorList>
    </citation>
    <scope>NUCLEOTIDE SEQUENCE</scope>
    <source>
        <strain evidence="10">CPO071</strain>
    </source>
</reference>
<evidence type="ECO:0000256" key="4">
    <source>
        <dbReference type="ARBA" id="ARBA00023139"/>
    </source>
</evidence>
<evidence type="ECO:0000313" key="12">
    <source>
        <dbReference type="EMBL" id="QNP26961.1"/>
    </source>
</evidence>
<dbReference type="PROSITE" id="PS51257">
    <property type="entry name" value="PROKAR_LIPOPROTEIN"/>
    <property type="match status" value="1"/>
</dbReference>
<evidence type="ECO:0000256" key="3">
    <source>
        <dbReference type="ARBA" id="ARBA00023136"/>
    </source>
</evidence>
<evidence type="ECO:0000313" key="15">
    <source>
        <dbReference type="Proteomes" id="UP000234412"/>
    </source>
</evidence>
<evidence type="ECO:0000313" key="10">
    <source>
        <dbReference type="EMBL" id="MEC6057249.1"/>
    </source>
</evidence>
<dbReference type="Proteomes" id="UP000254545">
    <property type="component" value="Unassembled WGS sequence"/>
</dbReference>
<evidence type="ECO:0000313" key="11">
    <source>
        <dbReference type="EMBL" id="PLM93862.1"/>
    </source>
</evidence>
<dbReference type="Proteomes" id="UP001060507">
    <property type="component" value="Unassembled WGS sequence"/>
</dbReference>
<dbReference type="Proteomes" id="UP001176846">
    <property type="component" value="Unassembled WGS sequence"/>
</dbReference>